<dbReference type="GO" id="GO:0005886">
    <property type="term" value="C:plasma membrane"/>
    <property type="evidence" value="ECO:0007669"/>
    <property type="project" value="TreeGrafter"/>
</dbReference>
<comment type="subcellular location">
    <subcellularLocation>
        <location evidence="1">Membrane</location>
        <topology evidence="1">Multi-pass membrane protein</topology>
    </subcellularLocation>
</comment>
<evidence type="ECO:0000313" key="6">
    <source>
        <dbReference type="Proteomes" id="UP000675881"/>
    </source>
</evidence>
<accession>A0A7R8CLY2</accession>
<evidence type="ECO:0000256" key="1">
    <source>
        <dbReference type="ARBA" id="ARBA00004141"/>
    </source>
</evidence>
<dbReference type="PANTHER" id="PTHR19282:SF554">
    <property type="entry name" value="ANTIGEN, PUTATIVE-RELATED"/>
    <property type="match status" value="1"/>
</dbReference>
<sequence length="274" mass="31582">MYLKTAMRYYRLWIYTCNAVLFISVIIFISVSLFIFSDFRFNLITPIRLYHPSFLYAYTSLFIQAGVVQVIGCIGARRLNGRLLNCYWLILLALFSGDILVGGIWLLRLDSVLDQLSPDLRSRLTSNYYMKSSDPDFVTNIDDLQSLSECCGIEDPKDYLNITSRWQSAFPPINGTFYLPWSCCLEADPPLTLANTIKRRLDNKNSDGEDGTYYEYEEDYPDHPEEEYLTTPDPKDLYTEKNSLVKYHTLVLWSSLSSGVFMETMQPGTIRGDV</sequence>
<dbReference type="PANTHER" id="PTHR19282">
    <property type="entry name" value="TETRASPANIN"/>
    <property type="match status" value="1"/>
</dbReference>
<protein>
    <submittedName>
        <fullName evidence="5">(salmon louse) hypothetical protein</fullName>
    </submittedName>
</protein>
<keyword evidence="6" id="KW-1185">Reference proteome</keyword>
<evidence type="ECO:0000256" key="2">
    <source>
        <dbReference type="ARBA" id="ARBA00022692"/>
    </source>
</evidence>
<dbReference type="InterPro" id="IPR018499">
    <property type="entry name" value="Tetraspanin/Peripherin"/>
</dbReference>
<evidence type="ECO:0000256" key="4">
    <source>
        <dbReference type="ARBA" id="ARBA00023136"/>
    </source>
</evidence>
<organism evidence="5 6">
    <name type="scientific">Lepeophtheirus salmonis</name>
    <name type="common">Salmon louse</name>
    <name type="synonym">Caligus salmonis</name>
    <dbReference type="NCBI Taxonomy" id="72036"/>
    <lineage>
        <taxon>Eukaryota</taxon>
        <taxon>Metazoa</taxon>
        <taxon>Ecdysozoa</taxon>
        <taxon>Arthropoda</taxon>
        <taxon>Crustacea</taxon>
        <taxon>Multicrustacea</taxon>
        <taxon>Hexanauplia</taxon>
        <taxon>Copepoda</taxon>
        <taxon>Siphonostomatoida</taxon>
        <taxon>Caligidae</taxon>
        <taxon>Lepeophtheirus</taxon>
    </lineage>
</organism>
<dbReference type="EMBL" id="HG994594">
    <property type="protein sequence ID" value="CAF2859739.1"/>
    <property type="molecule type" value="Genomic_DNA"/>
</dbReference>
<dbReference type="InterPro" id="IPR008952">
    <property type="entry name" value="Tetraspanin_EC2_sf"/>
</dbReference>
<name>A0A7R8CLY2_LEPSM</name>
<dbReference type="SUPFAM" id="SSF48652">
    <property type="entry name" value="Tetraspanin"/>
    <property type="match status" value="1"/>
</dbReference>
<keyword evidence="2" id="KW-0812">Transmembrane</keyword>
<dbReference type="Gene3D" id="1.10.1450.10">
    <property type="entry name" value="Tetraspanin"/>
    <property type="match status" value="1"/>
</dbReference>
<reference evidence="5" key="1">
    <citation type="submission" date="2021-02" db="EMBL/GenBank/DDBJ databases">
        <authorList>
            <person name="Bekaert M."/>
        </authorList>
    </citation>
    <scope>NUCLEOTIDE SEQUENCE</scope>
    <source>
        <strain evidence="5">IoA-00</strain>
    </source>
</reference>
<keyword evidence="4" id="KW-0472">Membrane</keyword>
<dbReference type="Proteomes" id="UP000675881">
    <property type="component" value="Chromosome 15"/>
</dbReference>
<evidence type="ECO:0000313" key="5">
    <source>
        <dbReference type="EMBL" id="CAF2859739.1"/>
    </source>
</evidence>
<dbReference type="AlphaFoldDB" id="A0A7R8CLY2"/>
<evidence type="ECO:0000256" key="3">
    <source>
        <dbReference type="ARBA" id="ARBA00022989"/>
    </source>
</evidence>
<gene>
    <name evidence="5" type="ORF">LSAA_5957</name>
</gene>
<dbReference type="Pfam" id="PF00335">
    <property type="entry name" value="Tetraspanin"/>
    <property type="match status" value="1"/>
</dbReference>
<dbReference type="OrthoDB" id="10054572at2759"/>
<proteinExistence type="predicted"/>
<keyword evidence="3" id="KW-1133">Transmembrane helix</keyword>